<dbReference type="EMBL" id="JACDUR010000003">
    <property type="protein sequence ID" value="MBA2891999.1"/>
    <property type="molecule type" value="Genomic_DNA"/>
</dbReference>
<comment type="similarity">
    <text evidence="1">Belongs to the BlaI transcriptional regulatory family.</text>
</comment>
<evidence type="ECO:0000256" key="3">
    <source>
        <dbReference type="ARBA" id="ARBA00023125"/>
    </source>
</evidence>
<comment type="caution">
    <text evidence="5">The sequence shown here is derived from an EMBL/GenBank/DDBJ whole genome shotgun (WGS) entry which is preliminary data.</text>
</comment>
<keyword evidence="3" id="KW-0238">DNA-binding</keyword>
<evidence type="ECO:0000256" key="4">
    <source>
        <dbReference type="ARBA" id="ARBA00023163"/>
    </source>
</evidence>
<reference evidence="5 6" key="1">
    <citation type="submission" date="2020-07" db="EMBL/GenBank/DDBJ databases">
        <title>Genomic Encyclopedia of Type Strains, Phase IV (KMG-IV): sequencing the most valuable type-strain genomes for metagenomic binning, comparative biology and taxonomic classification.</title>
        <authorList>
            <person name="Goeker M."/>
        </authorList>
    </citation>
    <scope>NUCLEOTIDE SEQUENCE [LARGE SCALE GENOMIC DNA]</scope>
    <source>
        <strain evidence="5 6">DSM 45533</strain>
    </source>
</reference>
<keyword evidence="4" id="KW-0804">Transcription</keyword>
<keyword evidence="6" id="KW-1185">Reference proteome</keyword>
<dbReference type="InterPro" id="IPR036390">
    <property type="entry name" value="WH_DNA-bd_sf"/>
</dbReference>
<dbReference type="RefSeq" id="WP_181610739.1">
    <property type="nucleotide sequence ID" value="NZ_BAABAM010000002.1"/>
</dbReference>
<evidence type="ECO:0000313" key="5">
    <source>
        <dbReference type="EMBL" id="MBA2891999.1"/>
    </source>
</evidence>
<dbReference type="Pfam" id="PF03965">
    <property type="entry name" value="Penicillinase_R"/>
    <property type="match status" value="1"/>
</dbReference>
<dbReference type="Proteomes" id="UP000530928">
    <property type="component" value="Unassembled WGS sequence"/>
</dbReference>
<evidence type="ECO:0000313" key="6">
    <source>
        <dbReference type="Proteomes" id="UP000530928"/>
    </source>
</evidence>
<name>A0A7W0HQJ4_9ACTN</name>
<dbReference type="GO" id="GO:0003677">
    <property type="term" value="F:DNA binding"/>
    <property type="evidence" value="ECO:0007669"/>
    <property type="project" value="UniProtKB-KW"/>
</dbReference>
<dbReference type="InterPro" id="IPR036388">
    <property type="entry name" value="WH-like_DNA-bd_sf"/>
</dbReference>
<dbReference type="SUPFAM" id="SSF46785">
    <property type="entry name" value="Winged helix' DNA-binding domain"/>
    <property type="match status" value="1"/>
</dbReference>
<evidence type="ECO:0000256" key="1">
    <source>
        <dbReference type="ARBA" id="ARBA00011046"/>
    </source>
</evidence>
<dbReference type="Gene3D" id="1.10.10.10">
    <property type="entry name" value="Winged helix-like DNA-binding domain superfamily/Winged helix DNA-binding domain"/>
    <property type="match status" value="1"/>
</dbReference>
<gene>
    <name evidence="5" type="ORF">HNR30_003340</name>
</gene>
<dbReference type="AlphaFoldDB" id="A0A7W0HQJ4"/>
<accession>A0A7W0HQJ4</accession>
<dbReference type="GO" id="GO:0045892">
    <property type="term" value="P:negative regulation of DNA-templated transcription"/>
    <property type="evidence" value="ECO:0007669"/>
    <property type="project" value="InterPro"/>
</dbReference>
<dbReference type="Gene3D" id="6.10.140.850">
    <property type="match status" value="1"/>
</dbReference>
<sequence>MRLGNLERSIMEVLWEHPAGLLAQEIADRLPSQPAVTTVLTVLVRLTHKGLVTREQAGRAHRYLATGGKDSFVAETMRAALDEAGNVSAAVNRFVGTVSPEVAAALRAALEERRDDGKASP</sequence>
<keyword evidence="2" id="KW-0805">Transcription regulation</keyword>
<evidence type="ECO:0000256" key="2">
    <source>
        <dbReference type="ARBA" id="ARBA00023015"/>
    </source>
</evidence>
<protein>
    <submittedName>
        <fullName evidence="5">Putative transcriptional regulator</fullName>
    </submittedName>
</protein>
<organism evidence="5 6">
    <name type="scientific">Nonomuraea soli</name>
    <dbReference type="NCBI Taxonomy" id="1032476"/>
    <lineage>
        <taxon>Bacteria</taxon>
        <taxon>Bacillati</taxon>
        <taxon>Actinomycetota</taxon>
        <taxon>Actinomycetes</taxon>
        <taxon>Streptosporangiales</taxon>
        <taxon>Streptosporangiaceae</taxon>
        <taxon>Nonomuraea</taxon>
    </lineage>
</organism>
<proteinExistence type="inferred from homology"/>
<dbReference type="InterPro" id="IPR005650">
    <property type="entry name" value="BlaI_family"/>
</dbReference>